<protein>
    <recommendedName>
        <fullName evidence="3">Porin</fullName>
    </recommendedName>
</protein>
<organism evidence="1 2">
    <name type="scientific">Thalassobacterium sedimentorum</name>
    <dbReference type="NCBI Taxonomy" id="3041258"/>
    <lineage>
        <taxon>Bacteria</taxon>
        <taxon>Pseudomonadati</taxon>
        <taxon>Verrucomicrobiota</taxon>
        <taxon>Opitutia</taxon>
        <taxon>Puniceicoccales</taxon>
        <taxon>Coraliomargaritaceae</taxon>
        <taxon>Thalassobacterium</taxon>
    </lineage>
</organism>
<proteinExistence type="predicted"/>
<sequence>MSNIRGLLTATLQEATLNNGVFPDLHHPGLNYPYWFEADSLESFRESNGLSRDAFYSPSNSDWNAEAYWDYSSGARVGGYLYMGNDNNWGASATVNGAKAVDLPFFAKRMVDETAYQHLWVDLTRELSGGWGAGVNHQESGIPTGSHSGYRDGHVEWVPWEDLSERNLQVGGVKMRF</sequence>
<evidence type="ECO:0000313" key="2">
    <source>
        <dbReference type="Proteomes" id="UP001243717"/>
    </source>
</evidence>
<evidence type="ECO:0000313" key="1">
    <source>
        <dbReference type="EMBL" id="MDQ8192982.1"/>
    </source>
</evidence>
<evidence type="ECO:0008006" key="3">
    <source>
        <dbReference type="Google" id="ProtNLM"/>
    </source>
</evidence>
<gene>
    <name evidence="1" type="ORF">QEH59_00995</name>
</gene>
<accession>A0ABU1AED1</accession>
<reference evidence="1 2" key="1">
    <citation type="submission" date="2023-04" db="EMBL/GenBank/DDBJ databases">
        <title>A novel bacteria isolated from coastal sediment.</title>
        <authorList>
            <person name="Liu X.-J."/>
            <person name="Du Z.-J."/>
        </authorList>
    </citation>
    <scope>NUCLEOTIDE SEQUENCE [LARGE SCALE GENOMIC DNA]</scope>
    <source>
        <strain evidence="1 2">SDUM461004</strain>
    </source>
</reference>
<dbReference type="EMBL" id="JARXIC010000001">
    <property type="protein sequence ID" value="MDQ8192982.1"/>
    <property type="molecule type" value="Genomic_DNA"/>
</dbReference>
<keyword evidence="2" id="KW-1185">Reference proteome</keyword>
<dbReference type="Proteomes" id="UP001243717">
    <property type="component" value="Unassembled WGS sequence"/>
</dbReference>
<comment type="caution">
    <text evidence="1">The sequence shown here is derived from an EMBL/GenBank/DDBJ whole genome shotgun (WGS) entry which is preliminary data.</text>
</comment>
<name>A0ABU1AED1_9BACT</name>
<dbReference type="RefSeq" id="WP_308983490.1">
    <property type="nucleotide sequence ID" value="NZ_JARXIC010000001.1"/>
</dbReference>